<dbReference type="OrthoDB" id="2163089at2759"/>
<keyword evidence="2" id="KW-1185">Reference proteome</keyword>
<dbReference type="Proteomes" id="UP000054408">
    <property type="component" value="Unassembled WGS sequence"/>
</dbReference>
<name>A0A0L0DHR6_THETB</name>
<proteinExistence type="predicted"/>
<dbReference type="RefSeq" id="XP_013755511.1">
    <property type="nucleotide sequence ID" value="XM_013900057.1"/>
</dbReference>
<dbReference type="SUPFAM" id="SSF48403">
    <property type="entry name" value="Ankyrin repeat"/>
    <property type="match status" value="1"/>
</dbReference>
<dbReference type="AlphaFoldDB" id="A0A0L0DHR6"/>
<dbReference type="InterPro" id="IPR036770">
    <property type="entry name" value="Ankyrin_rpt-contain_sf"/>
</dbReference>
<accession>A0A0L0DHR6</accession>
<dbReference type="GeneID" id="25566909"/>
<reference evidence="1 2" key="1">
    <citation type="submission" date="2010-05" db="EMBL/GenBank/DDBJ databases">
        <title>The Genome Sequence of Thecamonas trahens ATCC 50062.</title>
        <authorList>
            <consortium name="The Broad Institute Genome Sequencing Platform"/>
            <person name="Russ C."/>
            <person name="Cuomo C."/>
            <person name="Shea T."/>
            <person name="Young S.K."/>
            <person name="Zeng Q."/>
            <person name="Koehrsen M."/>
            <person name="Haas B."/>
            <person name="Borodovsky M."/>
            <person name="Guigo R."/>
            <person name="Alvarado L."/>
            <person name="Berlin A."/>
            <person name="Bochicchio J."/>
            <person name="Borenstein D."/>
            <person name="Chapman S."/>
            <person name="Chen Z."/>
            <person name="Freedman E."/>
            <person name="Gellesch M."/>
            <person name="Goldberg J."/>
            <person name="Griggs A."/>
            <person name="Gujja S."/>
            <person name="Heilman E."/>
            <person name="Heiman D."/>
            <person name="Hepburn T."/>
            <person name="Howarth C."/>
            <person name="Jen D."/>
            <person name="Larson L."/>
            <person name="Mehta T."/>
            <person name="Park D."/>
            <person name="Pearson M."/>
            <person name="Roberts A."/>
            <person name="Saif S."/>
            <person name="Shenoy N."/>
            <person name="Sisk P."/>
            <person name="Stolte C."/>
            <person name="Sykes S."/>
            <person name="Thomson T."/>
            <person name="Walk T."/>
            <person name="White J."/>
            <person name="Yandava C."/>
            <person name="Burger G."/>
            <person name="Gray M.W."/>
            <person name="Holland P.W.H."/>
            <person name="King N."/>
            <person name="Lang F.B.F."/>
            <person name="Roger A.J."/>
            <person name="Ruiz-Trillo I."/>
            <person name="Lander E."/>
            <person name="Nusbaum C."/>
        </authorList>
    </citation>
    <scope>NUCLEOTIDE SEQUENCE [LARGE SCALE GENOMIC DNA]</scope>
    <source>
        <strain evidence="1 2">ATCC 50062</strain>
    </source>
</reference>
<evidence type="ECO:0000313" key="1">
    <source>
        <dbReference type="EMBL" id="KNC51914.1"/>
    </source>
</evidence>
<dbReference type="EMBL" id="GL349471">
    <property type="protein sequence ID" value="KNC51914.1"/>
    <property type="molecule type" value="Genomic_DNA"/>
</dbReference>
<sequence length="203" mass="21342">MPVADIIAAGESLIDSGDGGEEEIGWRMLVRVLAASQLAVEVWWGVRILAMLWYGEDRWIGVGTMLACGGKAYEALAITLVEVVDDADKTSMLMVAASQGLVALVTRLLNEPGVEPTADESCALRWAGGTDTPTRSCFCSPMGVAAESGHVDVVAALLVDGRVDPGVGNNYAISAASSCGHPEVVTLLIADPRVDSSILDKWR</sequence>
<evidence type="ECO:0008006" key="3">
    <source>
        <dbReference type="Google" id="ProtNLM"/>
    </source>
</evidence>
<protein>
    <recommendedName>
        <fullName evidence="3">Ankyrin repeat protein</fullName>
    </recommendedName>
</protein>
<dbReference type="Gene3D" id="1.25.40.20">
    <property type="entry name" value="Ankyrin repeat-containing domain"/>
    <property type="match status" value="1"/>
</dbReference>
<gene>
    <name evidence="1" type="ORF">AMSG_08150</name>
</gene>
<evidence type="ECO:0000313" key="2">
    <source>
        <dbReference type="Proteomes" id="UP000054408"/>
    </source>
</evidence>
<organism evidence="1 2">
    <name type="scientific">Thecamonas trahens ATCC 50062</name>
    <dbReference type="NCBI Taxonomy" id="461836"/>
    <lineage>
        <taxon>Eukaryota</taxon>
        <taxon>Apusozoa</taxon>
        <taxon>Apusomonadida</taxon>
        <taxon>Apusomonadidae</taxon>
        <taxon>Thecamonas</taxon>
    </lineage>
</organism>